<keyword evidence="1" id="KW-0472">Membrane</keyword>
<sequence length="95" mass="10419">MSNADVPAKAAPPSIADLEADLAERRQRLARTIDELTEQIKPKAIVRRQTEQAKARFAAATTTPEGDLRTERIAAVVLASVGILTVVFLLRRRRG</sequence>
<protein>
    <recommendedName>
        <fullName evidence="4">DUF3618 domain-containing protein</fullName>
    </recommendedName>
</protein>
<keyword evidence="1" id="KW-0812">Transmembrane</keyword>
<dbReference type="Pfam" id="PF12277">
    <property type="entry name" value="DUF3618"/>
    <property type="match status" value="1"/>
</dbReference>
<keyword evidence="1" id="KW-1133">Transmembrane helix</keyword>
<dbReference type="OrthoDB" id="4838935at2"/>
<dbReference type="STRING" id="1194083.BN12_340018"/>
<keyword evidence="3" id="KW-1185">Reference proteome</keyword>
<evidence type="ECO:0008006" key="4">
    <source>
        <dbReference type="Google" id="ProtNLM"/>
    </source>
</evidence>
<dbReference type="InterPro" id="IPR022062">
    <property type="entry name" value="DUF3618"/>
</dbReference>
<dbReference type="AlphaFoldDB" id="A0A077LY00"/>
<gene>
    <name evidence="2" type="ORF">BN12_340018</name>
</gene>
<comment type="caution">
    <text evidence="2">The sequence shown here is derived from an EMBL/GenBank/DDBJ whole genome shotgun (WGS) entry which is preliminary data.</text>
</comment>
<evidence type="ECO:0000313" key="2">
    <source>
        <dbReference type="EMBL" id="CCH78778.1"/>
    </source>
</evidence>
<accession>A0A077LY00</accession>
<dbReference type="Proteomes" id="UP000035721">
    <property type="component" value="Unassembled WGS sequence"/>
</dbReference>
<proteinExistence type="predicted"/>
<feature type="transmembrane region" description="Helical" evidence="1">
    <location>
        <begin position="73"/>
        <end position="90"/>
    </location>
</feature>
<dbReference type="EMBL" id="CAJB01000268">
    <property type="protein sequence ID" value="CCH78778.1"/>
    <property type="molecule type" value="Genomic_DNA"/>
</dbReference>
<dbReference type="RefSeq" id="WP_048550932.1">
    <property type="nucleotide sequence ID" value="NZ_HF570958.1"/>
</dbReference>
<evidence type="ECO:0000256" key="1">
    <source>
        <dbReference type="SAM" id="Phobius"/>
    </source>
</evidence>
<organism evidence="2 3">
    <name type="scientific">Nostocoides japonicum T1-X7</name>
    <dbReference type="NCBI Taxonomy" id="1194083"/>
    <lineage>
        <taxon>Bacteria</taxon>
        <taxon>Bacillati</taxon>
        <taxon>Actinomycetota</taxon>
        <taxon>Actinomycetes</taxon>
        <taxon>Micrococcales</taxon>
        <taxon>Intrasporangiaceae</taxon>
        <taxon>Nostocoides</taxon>
    </lineage>
</organism>
<name>A0A077LY00_9MICO</name>
<evidence type="ECO:0000313" key="3">
    <source>
        <dbReference type="Proteomes" id="UP000035721"/>
    </source>
</evidence>
<reference evidence="2 3" key="1">
    <citation type="journal article" date="2013" name="ISME J.">
        <title>A metabolic model for members of the genus Tetrasphaera involved in enhanced biological phosphorus removal.</title>
        <authorList>
            <person name="Kristiansen R."/>
            <person name="Nguyen H.T.T."/>
            <person name="Saunders A.M."/>
            <person name="Nielsen J.L."/>
            <person name="Wimmer R."/>
            <person name="Le V.Q."/>
            <person name="McIlroy S.J."/>
            <person name="Petrovski S."/>
            <person name="Seviour R.J."/>
            <person name="Calteau A."/>
            <person name="Nielsen K.L."/>
            <person name="Nielsen P.H."/>
        </authorList>
    </citation>
    <scope>NUCLEOTIDE SEQUENCE [LARGE SCALE GENOMIC DNA]</scope>
    <source>
        <strain evidence="2 3">T1-X7</strain>
    </source>
</reference>